<evidence type="ECO:0000256" key="9">
    <source>
        <dbReference type="ARBA" id="ARBA00022967"/>
    </source>
</evidence>
<feature type="transmembrane region" description="Helical" evidence="13">
    <location>
        <begin position="1149"/>
        <end position="1169"/>
    </location>
</feature>
<dbReference type="Pfam" id="PF23143">
    <property type="entry name" value="2TM_P5A-ATPase"/>
    <property type="match status" value="1"/>
</dbReference>
<keyword evidence="4" id="KW-0479">Metal-binding</keyword>
<dbReference type="SFLD" id="SFLDS00003">
    <property type="entry name" value="Haloacid_Dehalogenase"/>
    <property type="match status" value="1"/>
</dbReference>
<dbReference type="SUPFAM" id="SSF81665">
    <property type="entry name" value="Calcium ATPase, transmembrane domain M"/>
    <property type="match status" value="1"/>
</dbReference>
<keyword evidence="3 13" id="KW-0812">Transmembrane</keyword>
<organism evidence="16 17">
    <name type="scientific">Microbotryum saponariae</name>
    <dbReference type="NCBI Taxonomy" id="289078"/>
    <lineage>
        <taxon>Eukaryota</taxon>
        <taxon>Fungi</taxon>
        <taxon>Dikarya</taxon>
        <taxon>Basidiomycota</taxon>
        <taxon>Pucciniomycotina</taxon>
        <taxon>Microbotryomycetes</taxon>
        <taxon>Microbotryales</taxon>
        <taxon>Microbotryaceae</taxon>
        <taxon>Microbotryum</taxon>
    </lineage>
</organism>
<dbReference type="InterPro" id="IPR006544">
    <property type="entry name" value="P-type_TPase_V"/>
</dbReference>
<feature type="region of interest" description="Disordered" evidence="12">
    <location>
        <begin position="1225"/>
        <end position="1255"/>
    </location>
</feature>
<comment type="similarity">
    <text evidence="2">Belongs to the cation transport ATPase (P-type) (TC 3.A.3) family. Type V subfamily.</text>
</comment>
<dbReference type="SFLD" id="SFLDF00027">
    <property type="entry name" value="p-type_atpase"/>
    <property type="match status" value="1"/>
</dbReference>
<evidence type="ECO:0000259" key="15">
    <source>
        <dbReference type="Pfam" id="PF23143"/>
    </source>
</evidence>
<keyword evidence="7" id="KW-0067">ATP-binding</keyword>
<proteinExistence type="inferred from homology"/>
<dbReference type="InterPro" id="IPR059000">
    <property type="entry name" value="ATPase_P-type_domA"/>
</dbReference>
<feature type="transmembrane region" description="Helical" evidence="13">
    <location>
        <begin position="1069"/>
        <end position="1089"/>
    </location>
</feature>
<evidence type="ECO:0000256" key="8">
    <source>
        <dbReference type="ARBA" id="ARBA00022842"/>
    </source>
</evidence>
<evidence type="ECO:0000256" key="11">
    <source>
        <dbReference type="ARBA" id="ARBA00023136"/>
    </source>
</evidence>
<evidence type="ECO:0000256" key="6">
    <source>
        <dbReference type="ARBA" id="ARBA00022824"/>
    </source>
</evidence>
<dbReference type="SUPFAM" id="SSF81660">
    <property type="entry name" value="Metal cation-transporting ATPase, ATP-binding domain N"/>
    <property type="match status" value="1"/>
</dbReference>
<feature type="transmembrane region" description="Helical" evidence="13">
    <location>
        <begin position="218"/>
        <end position="241"/>
    </location>
</feature>
<dbReference type="InterPro" id="IPR008250">
    <property type="entry name" value="ATPase_P-typ_transduc_dom_A_sf"/>
</dbReference>
<dbReference type="SFLD" id="SFLDG00002">
    <property type="entry name" value="C1.7:_P-type_atpase_like"/>
    <property type="match status" value="1"/>
</dbReference>
<dbReference type="STRING" id="289078.A0A2X0KEX3"/>
<comment type="subcellular location">
    <subcellularLocation>
        <location evidence="1">Endoplasmic reticulum membrane</location>
        <topology evidence="1">Multi-pass membrane protein</topology>
    </subcellularLocation>
</comment>
<evidence type="ECO:0000256" key="10">
    <source>
        <dbReference type="ARBA" id="ARBA00022989"/>
    </source>
</evidence>
<feature type="transmembrane region" description="Helical" evidence="13">
    <location>
        <begin position="1189"/>
        <end position="1211"/>
    </location>
</feature>
<dbReference type="InterPro" id="IPR036412">
    <property type="entry name" value="HAD-like_sf"/>
</dbReference>
<keyword evidence="5" id="KW-0547">Nucleotide-binding</keyword>
<dbReference type="Proteomes" id="UP000249723">
    <property type="component" value="Unassembled WGS sequence"/>
</dbReference>
<evidence type="ECO:0000256" key="12">
    <source>
        <dbReference type="SAM" id="MobiDB-lite"/>
    </source>
</evidence>
<keyword evidence="11 13" id="KW-0472">Membrane</keyword>
<evidence type="ECO:0000256" key="4">
    <source>
        <dbReference type="ARBA" id="ARBA00022723"/>
    </source>
</evidence>
<dbReference type="CDD" id="cd07543">
    <property type="entry name" value="P-type_ATPase_cation"/>
    <property type="match status" value="1"/>
</dbReference>
<dbReference type="InterPro" id="IPR047820">
    <property type="entry name" value="P5A-type_ATPase"/>
</dbReference>
<evidence type="ECO:0000256" key="7">
    <source>
        <dbReference type="ARBA" id="ARBA00022840"/>
    </source>
</evidence>
<dbReference type="InterPro" id="IPR023298">
    <property type="entry name" value="ATPase_P-typ_TM_dom_sf"/>
</dbReference>
<keyword evidence="9" id="KW-1278">Translocase</keyword>
<dbReference type="PRINTS" id="PR00119">
    <property type="entry name" value="CATATPASE"/>
</dbReference>
<keyword evidence="8" id="KW-0460">Magnesium</keyword>
<name>A0A2X0KEX3_9BASI</name>
<evidence type="ECO:0000256" key="3">
    <source>
        <dbReference type="ARBA" id="ARBA00022692"/>
    </source>
</evidence>
<dbReference type="InterPro" id="IPR018303">
    <property type="entry name" value="ATPase_P-typ_P_site"/>
</dbReference>
<feature type="domain" description="P5A-ATPase transmembrane helical hairpin" evidence="15">
    <location>
        <begin position="38"/>
        <end position="102"/>
    </location>
</feature>
<feature type="transmembrane region" description="Helical" evidence="13">
    <location>
        <begin position="1030"/>
        <end position="1048"/>
    </location>
</feature>
<dbReference type="SUPFAM" id="SSF81653">
    <property type="entry name" value="Calcium ATPase, transduction domain A"/>
    <property type="match status" value="1"/>
</dbReference>
<dbReference type="NCBIfam" id="TIGR01494">
    <property type="entry name" value="ATPase_P-type"/>
    <property type="match status" value="1"/>
</dbReference>
<dbReference type="GO" id="GO:0005789">
    <property type="term" value="C:endoplasmic reticulum membrane"/>
    <property type="evidence" value="ECO:0007669"/>
    <property type="project" value="UniProtKB-SubCell"/>
</dbReference>
<evidence type="ECO:0000256" key="5">
    <source>
        <dbReference type="ARBA" id="ARBA00022741"/>
    </source>
</evidence>
<evidence type="ECO:0000256" key="1">
    <source>
        <dbReference type="ARBA" id="ARBA00004477"/>
    </source>
</evidence>
<accession>A0A2X0KEX3</accession>
<feature type="transmembrane region" description="Helical" evidence="13">
    <location>
        <begin position="73"/>
        <end position="91"/>
    </location>
</feature>
<dbReference type="GO" id="GO:0006874">
    <property type="term" value="P:intracellular calcium ion homeostasis"/>
    <property type="evidence" value="ECO:0007669"/>
    <property type="project" value="TreeGrafter"/>
</dbReference>
<dbReference type="InterPro" id="IPR057255">
    <property type="entry name" value="2TM_P5A-ATPase"/>
</dbReference>
<dbReference type="Gene3D" id="3.40.1110.10">
    <property type="entry name" value="Calcium-transporting ATPase, cytoplasmic domain N"/>
    <property type="match status" value="1"/>
</dbReference>
<dbReference type="PANTHER" id="PTHR45630">
    <property type="entry name" value="CATION-TRANSPORTING ATPASE-RELATED"/>
    <property type="match status" value="1"/>
</dbReference>
<feature type="transmembrane region" description="Helical" evidence="13">
    <location>
        <begin position="428"/>
        <end position="447"/>
    </location>
</feature>
<evidence type="ECO:0000256" key="2">
    <source>
        <dbReference type="ARBA" id="ARBA00006000"/>
    </source>
</evidence>
<dbReference type="InterPro" id="IPR001757">
    <property type="entry name" value="P_typ_ATPase"/>
</dbReference>
<dbReference type="PANTHER" id="PTHR45630:SF7">
    <property type="entry name" value="ENDOPLASMIC RETICULUM TRANSMEMBRANE HELIX TRANSLOCASE"/>
    <property type="match status" value="1"/>
</dbReference>
<dbReference type="GO" id="GO:0005524">
    <property type="term" value="F:ATP binding"/>
    <property type="evidence" value="ECO:0007669"/>
    <property type="project" value="UniProtKB-KW"/>
</dbReference>
<feature type="domain" description="P-type ATPase A" evidence="14">
    <location>
        <begin position="286"/>
        <end position="413"/>
    </location>
</feature>
<evidence type="ECO:0000256" key="13">
    <source>
        <dbReference type="SAM" id="Phobius"/>
    </source>
</evidence>
<protein>
    <submittedName>
        <fullName evidence="16">BZ3500_MvSof-1268-A1-R1_Chr5-3g08282 protein</fullName>
    </submittedName>
</protein>
<feature type="transmembrane region" description="Helical" evidence="13">
    <location>
        <begin position="40"/>
        <end position="61"/>
    </location>
</feature>
<dbReference type="EMBL" id="FMWP01000017">
    <property type="protein sequence ID" value="SCZ92012.1"/>
    <property type="molecule type" value="Genomic_DNA"/>
</dbReference>
<dbReference type="AlphaFoldDB" id="A0A2X0KEX3"/>
<dbReference type="FunFam" id="3.40.1110.10:FF:000058">
    <property type="entry name" value="Cation-transporting ATPase"/>
    <property type="match status" value="1"/>
</dbReference>
<evidence type="ECO:0000259" key="14">
    <source>
        <dbReference type="Pfam" id="PF00122"/>
    </source>
</evidence>
<dbReference type="PROSITE" id="PS00154">
    <property type="entry name" value="ATPASE_E1_E2"/>
    <property type="match status" value="1"/>
</dbReference>
<reference evidence="17" key="1">
    <citation type="submission" date="2016-10" db="EMBL/GenBank/DDBJ databases">
        <authorList>
            <person name="Jeantristanb JTB J.-T."/>
            <person name="Ricardo R."/>
        </authorList>
    </citation>
    <scope>NUCLEOTIDE SEQUENCE [LARGE SCALE GENOMIC DNA]</scope>
</reference>
<keyword evidence="6" id="KW-0256">Endoplasmic reticulum</keyword>
<dbReference type="Gene3D" id="3.40.50.1000">
    <property type="entry name" value="HAD superfamily/HAD-like"/>
    <property type="match status" value="1"/>
</dbReference>
<dbReference type="Gene3D" id="2.70.150.10">
    <property type="entry name" value="Calcium-transporting ATPase, cytoplasmic transduction domain A"/>
    <property type="match status" value="1"/>
</dbReference>
<dbReference type="GO" id="GO:0016887">
    <property type="term" value="F:ATP hydrolysis activity"/>
    <property type="evidence" value="ECO:0007669"/>
    <property type="project" value="InterPro"/>
</dbReference>
<dbReference type="InterPro" id="IPR023299">
    <property type="entry name" value="ATPase_P-typ_cyto_dom_N"/>
</dbReference>
<dbReference type="SUPFAM" id="SSF56784">
    <property type="entry name" value="HAD-like"/>
    <property type="match status" value="1"/>
</dbReference>
<dbReference type="GO" id="GO:0015662">
    <property type="term" value="F:P-type ion transporter activity"/>
    <property type="evidence" value="ECO:0007669"/>
    <property type="project" value="TreeGrafter"/>
</dbReference>
<evidence type="ECO:0000313" key="17">
    <source>
        <dbReference type="Proteomes" id="UP000249723"/>
    </source>
</evidence>
<evidence type="ECO:0000313" key="16">
    <source>
        <dbReference type="EMBL" id="SCZ92012.1"/>
    </source>
</evidence>
<dbReference type="Pfam" id="PF00122">
    <property type="entry name" value="E1-E2_ATPase"/>
    <property type="match status" value="1"/>
</dbReference>
<dbReference type="InterPro" id="IPR023214">
    <property type="entry name" value="HAD_sf"/>
</dbReference>
<dbReference type="OrthoDB" id="48943at2759"/>
<feature type="transmembrane region" description="Helical" evidence="13">
    <location>
        <begin position="247"/>
        <end position="266"/>
    </location>
</feature>
<dbReference type="GO" id="GO:0046872">
    <property type="term" value="F:metal ion binding"/>
    <property type="evidence" value="ECO:0007669"/>
    <property type="project" value="UniProtKB-KW"/>
</dbReference>
<dbReference type="InterPro" id="IPR044492">
    <property type="entry name" value="P_typ_ATPase_HD_dom"/>
</dbReference>
<sequence length="1255" mass="139393">MATQCASTSASSKNAPFGSGLVPVDSPDVATLTLVQPLPLWARSYVGPWLLLYPLAAYAFYIKYDTYIQSIEWSFLLSICLFGGHALSFLFTRWSVAFRSRGEARHSNSSSRTQQVTDIDTAQKIKVIPKLHRGKGEIVNLQRTERPGQPPLIYFTYQRDKYLYSPETRSFARISYPCDAKPALSTLQKSTGLSTAAEIDRVQRDYGRNVFDIPVPTFFELLGEHAVAPFFVFQVFCAGLWCLDEYWYYSLFTLFMLVVFECTTVFQRLRTVGEFRSMSITPYAIMVRRENKWIEVQTPDLLPGDLVSIVRSKEDSGVACDLLLLRGSCIVNEAMLSGESTPLLKESVELRPGKDALDIDGVDRNSVLFGGTKVLQATGVDPKDKLAAPDGGCLALVLRTGFGTSQGQLIRTMIFSTETVSANNIESFLFIAFLLVFALAASAYVWVKGVEQDLKRSKLLLDCVIIITSVVPPELPMELTMAVNASLVALSKYSIFCTEPFRIPFAGRVDVCCFDKTGTITGEDLVVEGVAGVDTNDRQKLVPVKETSYKTTLTLACAHALVLLDDGVVGDPMEKTTLDALEWKLSAGDKITPLDPTTSSVGGEVHVKRRFQFSSQLKRMSTLSTVIPANGGAAKTLVAVKGAPETLKTMYKSVPEGYEQTYKWYAQRGSRVLALGYKWVDSMSKNELNTTSREKVECQLEFAGFLVFHCPLKPDAVQTLKDLADSSHRCVMITGDNPLTATHVAREVEIVDRQVLILDVREGGEGEADLSWRTPDESKVIKVNPEEPIDVSLFDEYDICMTGAALRQYADRPESWTQLVQNTWVYARVSPAQKEFILTSLKSLGYITLMAGDGTNDVGALKQANIGVALLNGTEEDLQKILEHQKKERVKKVYEQQLRITSRFKQPPPPVPPLIADLFPDAVAAQKAAAQAVGEDRQKGIGTKFDVSAITDQLSNMEDETEVPQIKLGDASVAAPFTSKLANVVAIVNIIRQGRCTLVATIQMYKILALNCLISAWALSVQYLQGIKFGDYQVTITGILISVCFMCISRARPVDKLSRERPLSSIFNVYVVFSILAQFAIHVVAFLYLTQLCERYEPQAGNKIDLDAKFAPNLLNSCIYLISLSQQVSTFAINFQGRPFREGITENSALYYGLLGVAGVAFSGATDFVPEFNRWLQLVEMKSSFRKQLCLVMVLDYGGAWIAEIILKYLFADNHPKAIILKGSERRSKRREEQKRLLEQEEEGKAEQIKEKKEL</sequence>
<dbReference type="GO" id="GO:0019829">
    <property type="term" value="F:ATPase-coupled monoatomic cation transmembrane transporter activity"/>
    <property type="evidence" value="ECO:0007669"/>
    <property type="project" value="TreeGrafter"/>
</dbReference>
<keyword evidence="10 13" id="KW-1133">Transmembrane helix</keyword>
<dbReference type="FunFam" id="3.40.50.1000:FF:000071">
    <property type="entry name" value="Cation-transporting ATPase"/>
    <property type="match status" value="1"/>
</dbReference>
<dbReference type="NCBIfam" id="TIGR01657">
    <property type="entry name" value="P-ATPase-V"/>
    <property type="match status" value="1"/>
</dbReference>
<gene>
    <name evidence="16" type="ORF">BZ3500_MVSOF-1268-A1-R1_CHR5-3G08282</name>
</gene>
<keyword evidence="17" id="KW-1185">Reference proteome</keyword>
<feature type="transmembrane region" description="Helical" evidence="13">
    <location>
        <begin position="1004"/>
        <end position="1024"/>
    </location>
</feature>